<accession>A0A0G1QHV8</accession>
<dbReference type="AlphaFoldDB" id="A0A0G1QHV8"/>
<comment type="caution">
    <text evidence="1">The sequence shown here is derived from an EMBL/GenBank/DDBJ whole genome shotgun (WGS) entry which is preliminary data.</text>
</comment>
<proteinExistence type="predicted"/>
<name>A0A0G1QHV8_9BACT</name>
<sequence length="91" mass="10652">MNIIVRPIRIEVLEGDQNGITSIEYFCFLALADRPDDEFLGGLRHYGVNCSPDIYKSREVRDNALKSLLDFVREYTSYKIKRQEEIDIRLP</sequence>
<dbReference type="EMBL" id="LCMV01000006">
    <property type="protein sequence ID" value="KKU44437.1"/>
    <property type="molecule type" value="Genomic_DNA"/>
</dbReference>
<gene>
    <name evidence="1" type="ORF">UX60_C0006G0011</name>
</gene>
<dbReference type="Proteomes" id="UP000034487">
    <property type="component" value="Unassembled WGS sequence"/>
</dbReference>
<organism evidence="1 2">
    <name type="scientific">Berkelbacteria bacterium GW2011_GWA2_46_7</name>
    <dbReference type="NCBI Taxonomy" id="1618335"/>
    <lineage>
        <taxon>Bacteria</taxon>
        <taxon>Candidatus Berkelbacteria</taxon>
    </lineage>
</organism>
<evidence type="ECO:0000313" key="2">
    <source>
        <dbReference type="Proteomes" id="UP000034487"/>
    </source>
</evidence>
<reference evidence="1 2" key="1">
    <citation type="journal article" date="2015" name="Nature">
        <title>rRNA introns, odd ribosomes, and small enigmatic genomes across a large radiation of phyla.</title>
        <authorList>
            <person name="Brown C.T."/>
            <person name="Hug L.A."/>
            <person name="Thomas B.C."/>
            <person name="Sharon I."/>
            <person name="Castelle C.J."/>
            <person name="Singh A."/>
            <person name="Wilkins M.J."/>
            <person name="Williams K.H."/>
            <person name="Banfield J.F."/>
        </authorList>
    </citation>
    <scope>NUCLEOTIDE SEQUENCE [LARGE SCALE GENOMIC DNA]</scope>
</reference>
<protein>
    <submittedName>
        <fullName evidence="1">Uncharacterized protein</fullName>
    </submittedName>
</protein>
<evidence type="ECO:0000313" key="1">
    <source>
        <dbReference type="EMBL" id="KKU44437.1"/>
    </source>
</evidence>